<name>A0A9X2BZS2_9BURK</name>
<dbReference type="PRINTS" id="PR00385">
    <property type="entry name" value="P450"/>
</dbReference>
<accession>A0A9X2BZS2</accession>
<evidence type="ECO:0000313" key="3">
    <source>
        <dbReference type="Proteomes" id="UP001139353"/>
    </source>
</evidence>
<dbReference type="GO" id="GO:0036199">
    <property type="term" value="F:cholest-4-en-3-one 26-monooxygenase activity"/>
    <property type="evidence" value="ECO:0007669"/>
    <property type="project" value="TreeGrafter"/>
</dbReference>
<comment type="caution">
    <text evidence="2">The sequence shown here is derived from an EMBL/GenBank/DDBJ whole genome shotgun (WGS) entry which is preliminary data.</text>
</comment>
<dbReference type="EMBL" id="JAJLJH010000001">
    <property type="protein sequence ID" value="MCK9685666.1"/>
    <property type="molecule type" value="Genomic_DNA"/>
</dbReference>
<sequence length="435" mass="48414">MEANTQAQGAAGGKCPFAGSVSSLFDPAVQREPNEFYRWLRTTDPVHWDDTMQMFIVSKAALIREAAEDTERFSSVGSLDFPRERPLCPAAAAVRDTTYATEPLTIILDPPVHTQYRKIMNSALSIPRMRAARPAIERLVTEFLDRLLTKKGGDLVEEFAVALPFALITEMMGLPGDMAPKVRKWAGAYQDQLIGRGSEDRQVECANMYVEYHRYFAERVENCRAQSNPHDDLVTCIALARKDDGSLLPMVEVLAMIEQFIVAGAETTTNTLTMGLLTLARRSDLMTRLRADRDASEAFAEEVLRLFAPAQGLFRTATRDTELGGTPIPKGSRVMLRWGAGNTDDDLFVNAEELDLSRPNSHQHLTFGHGPHKCQGATLARIELSTSFRMFATLVDKMSIVDAERDIEYIQAPIFMGLKRLVVAMVPRETVEVAN</sequence>
<protein>
    <submittedName>
        <fullName evidence="2">Cytochrome P450</fullName>
    </submittedName>
</protein>
<dbReference type="GO" id="GO:0005506">
    <property type="term" value="F:iron ion binding"/>
    <property type="evidence" value="ECO:0007669"/>
    <property type="project" value="InterPro"/>
</dbReference>
<dbReference type="InterPro" id="IPR036396">
    <property type="entry name" value="Cyt_P450_sf"/>
</dbReference>
<dbReference type="InterPro" id="IPR001128">
    <property type="entry name" value="Cyt_P450"/>
</dbReference>
<dbReference type="SUPFAM" id="SSF48264">
    <property type="entry name" value="Cytochrome P450"/>
    <property type="match status" value="1"/>
</dbReference>
<dbReference type="GO" id="GO:0008395">
    <property type="term" value="F:steroid hydroxylase activity"/>
    <property type="evidence" value="ECO:0007669"/>
    <property type="project" value="TreeGrafter"/>
</dbReference>
<dbReference type="GO" id="GO:0020037">
    <property type="term" value="F:heme binding"/>
    <property type="evidence" value="ECO:0007669"/>
    <property type="project" value="InterPro"/>
</dbReference>
<dbReference type="Proteomes" id="UP001139353">
    <property type="component" value="Unassembled WGS sequence"/>
</dbReference>
<comment type="similarity">
    <text evidence="1">Belongs to the cytochrome P450 family.</text>
</comment>
<dbReference type="GO" id="GO:0006707">
    <property type="term" value="P:cholesterol catabolic process"/>
    <property type="evidence" value="ECO:0007669"/>
    <property type="project" value="TreeGrafter"/>
</dbReference>
<dbReference type="InterPro" id="IPR002397">
    <property type="entry name" value="Cyt_P450_B"/>
</dbReference>
<dbReference type="AlphaFoldDB" id="A0A9X2BZS2"/>
<dbReference type="PRINTS" id="PR00359">
    <property type="entry name" value="BP450"/>
</dbReference>
<evidence type="ECO:0000256" key="1">
    <source>
        <dbReference type="ARBA" id="ARBA00010617"/>
    </source>
</evidence>
<dbReference type="Pfam" id="PF00067">
    <property type="entry name" value="p450"/>
    <property type="match status" value="1"/>
</dbReference>
<dbReference type="Gene3D" id="1.10.630.10">
    <property type="entry name" value="Cytochrome P450"/>
    <property type="match status" value="1"/>
</dbReference>
<dbReference type="RefSeq" id="WP_275681663.1">
    <property type="nucleotide sequence ID" value="NZ_JAJLJH010000001.1"/>
</dbReference>
<dbReference type="PANTHER" id="PTHR46696">
    <property type="entry name" value="P450, PUTATIVE (EUROFUNG)-RELATED"/>
    <property type="match status" value="1"/>
</dbReference>
<dbReference type="PANTHER" id="PTHR46696:SF4">
    <property type="entry name" value="BIOTIN BIOSYNTHESIS CYTOCHROME P450"/>
    <property type="match status" value="1"/>
</dbReference>
<gene>
    <name evidence="2" type="ORF">LPC04_08085</name>
</gene>
<evidence type="ECO:0000313" key="2">
    <source>
        <dbReference type="EMBL" id="MCK9685666.1"/>
    </source>
</evidence>
<keyword evidence="3" id="KW-1185">Reference proteome</keyword>
<organism evidence="2 3">
    <name type="scientific">Scleromatobacter humisilvae</name>
    <dbReference type="NCBI Taxonomy" id="2897159"/>
    <lineage>
        <taxon>Bacteria</taxon>
        <taxon>Pseudomonadati</taxon>
        <taxon>Pseudomonadota</taxon>
        <taxon>Betaproteobacteria</taxon>
        <taxon>Burkholderiales</taxon>
        <taxon>Sphaerotilaceae</taxon>
        <taxon>Scleromatobacter</taxon>
    </lineage>
</organism>
<reference evidence="2" key="1">
    <citation type="submission" date="2021-11" db="EMBL/GenBank/DDBJ databases">
        <title>BS-T2-15 a new species belonging to the Comamonadaceae family isolated from the soil of a French oak forest.</title>
        <authorList>
            <person name="Mieszkin S."/>
            <person name="Alain K."/>
        </authorList>
    </citation>
    <scope>NUCLEOTIDE SEQUENCE</scope>
    <source>
        <strain evidence="2">BS-T2-15</strain>
    </source>
</reference>
<proteinExistence type="inferred from homology"/>